<keyword evidence="3" id="KW-1185">Reference proteome</keyword>
<proteinExistence type="predicted"/>
<comment type="caution">
    <text evidence="2">The sequence shown here is derived from an EMBL/GenBank/DDBJ whole genome shotgun (WGS) entry which is preliminary data.</text>
</comment>
<feature type="compositionally biased region" description="Basic residues" evidence="1">
    <location>
        <begin position="82"/>
        <end position="111"/>
    </location>
</feature>
<organism evidence="2 3">
    <name type="scientific">Cercophora newfieldiana</name>
    <dbReference type="NCBI Taxonomy" id="92897"/>
    <lineage>
        <taxon>Eukaryota</taxon>
        <taxon>Fungi</taxon>
        <taxon>Dikarya</taxon>
        <taxon>Ascomycota</taxon>
        <taxon>Pezizomycotina</taxon>
        <taxon>Sordariomycetes</taxon>
        <taxon>Sordariomycetidae</taxon>
        <taxon>Sordariales</taxon>
        <taxon>Lasiosphaeriaceae</taxon>
        <taxon>Cercophora</taxon>
    </lineage>
</organism>
<reference evidence="2" key="1">
    <citation type="submission" date="2023-06" db="EMBL/GenBank/DDBJ databases">
        <title>Genome-scale phylogeny and comparative genomics of the fungal order Sordariales.</title>
        <authorList>
            <consortium name="Lawrence Berkeley National Laboratory"/>
            <person name="Hensen N."/>
            <person name="Bonometti L."/>
            <person name="Westerberg I."/>
            <person name="Brannstrom I.O."/>
            <person name="Guillou S."/>
            <person name="Cros-Aarteil S."/>
            <person name="Calhoun S."/>
            <person name="Haridas S."/>
            <person name="Kuo A."/>
            <person name="Mondo S."/>
            <person name="Pangilinan J."/>
            <person name="Riley R."/>
            <person name="Labutti K."/>
            <person name="Andreopoulos B."/>
            <person name="Lipzen A."/>
            <person name="Chen C."/>
            <person name="Yanf M."/>
            <person name="Daum C."/>
            <person name="Ng V."/>
            <person name="Clum A."/>
            <person name="Steindorff A."/>
            <person name="Ohm R."/>
            <person name="Martin F."/>
            <person name="Silar P."/>
            <person name="Natvig D."/>
            <person name="Lalanne C."/>
            <person name="Gautier V."/>
            <person name="Ament-Velasquez S.L."/>
            <person name="Kruys A."/>
            <person name="Hutchinson M.I."/>
            <person name="Powell A.J."/>
            <person name="Barry K."/>
            <person name="Miller A.N."/>
            <person name="Grigoriev I.V."/>
            <person name="Debuchy R."/>
            <person name="Gladieux P."/>
            <person name="Thoren M.H."/>
            <person name="Johannesson H."/>
        </authorList>
    </citation>
    <scope>NUCLEOTIDE SEQUENCE</scope>
    <source>
        <strain evidence="2">SMH2532-1</strain>
    </source>
</reference>
<name>A0AA39YMS4_9PEZI</name>
<accession>A0AA39YMS4</accession>
<dbReference type="AlphaFoldDB" id="A0AA39YMS4"/>
<feature type="region of interest" description="Disordered" evidence="1">
    <location>
        <begin position="1"/>
        <end position="149"/>
    </location>
</feature>
<dbReference type="Proteomes" id="UP001174936">
    <property type="component" value="Unassembled WGS sequence"/>
</dbReference>
<dbReference type="EMBL" id="JAULSV010000001">
    <property type="protein sequence ID" value="KAK0655398.1"/>
    <property type="molecule type" value="Genomic_DNA"/>
</dbReference>
<sequence>MPAQYSVRGPTQATQALTHASQPLAGRKKAPSKPQRRKRTTPGSPRGNAPRLAPSIRRRLSQFELEVSPEPSGDGDSQARPRQQKGRRGSTAKATKRASTGRRTKKLKKRASAGASTENLVGNGGLVPEPPAKETRRGRKVVLPARLRD</sequence>
<protein>
    <submittedName>
        <fullName evidence="2">Uncharacterized protein</fullName>
    </submittedName>
</protein>
<feature type="compositionally biased region" description="Basic residues" evidence="1">
    <location>
        <begin position="26"/>
        <end position="40"/>
    </location>
</feature>
<feature type="compositionally biased region" description="Polar residues" evidence="1">
    <location>
        <begin position="9"/>
        <end position="21"/>
    </location>
</feature>
<evidence type="ECO:0000256" key="1">
    <source>
        <dbReference type="SAM" id="MobiDB-lite"/>
    </source>
</evidence>
<evidence type="ECO:0000313" key="3">
    <source>
        <dbReference type="Proteomes" id="UP001174936"/>
    </source>
</evidence>
<gene>
    <name evidence="2" type="ORF">B0T16DRAFT_10567</name>
</gene>
<evidence type="ECO:0000313" key="2">
    <source>
        <dbReference type="EMBL" id="KAK0655398.1"/>
    </source>
</evidence>